<proteinExistence type="predicted"/>
<dbReference type="RefSeq" id="WP_316975221.1">
    <property type="nucleotide sequence ID" value="NZ_JAWIIJ010000021.1"/>
</dbReference>
<comment type="caution">
    <text evidence="1">The sequence shown here is derived from an EMBL/GenBank/DDBJ whole genome shotgun (WGS) entry which is preliminary data.</text>
</comment>
<sequence length="210" mass="22141">MAGLLALVVAGCSSTLTRIQTWEGAAADDGAVAVLRAPGEIQVSQVNGRDVGNFLMDDLALDYELLPGRNVVVFKYKTIWAKGAGVENGESKVAVIETPPQQVIINARAGEQYEFVLPEPGSRRQAEALSRNFRTQISNSGGAIVATSGRHEPAVSVAGTPAGNPVAGAPVSAAPQSMPGGDLPALEAMKVLWERASAEDKREFLRWAFD</sequence>
<organism evidence="1 2">
    <name type="scientific">Marinobacter xestospongiae</name>
    <dbReference type="NCBI Taxonomy" id="994319"/>
    <lineage>
        <taxon>Bacteria</taxon>
        <taxon>Pseudomonadati</taxon>
        <taxon>Pseudomonadota</taxon>
        <taxon>Gammaproteobacteria</taxon>
        <taxon>Pseudomonadales</taxon>
        <taxon>Marinobacteraceae</taxon>
        <taxon>Marinobacter</taxon>
    </lineage>
</organism>
<protein>
    <submittedName>
        <fullName evidence="1">DUF2057 family protein</fullName>
    </submittedName>
</protein>
<gene>
    <name evidence="1" type="ORF">RYS15_19495</name>
</gene>
<dbReference type="EMBL" id="JAWIIJ010000021">
    <property type="protein sequence ID" value="MDV2080878.1"/>
    <property type="molecule type" value="Genomic_DNA"/>
</dbReference>
<evidence type="ECO:0000313" key="1">
    <source>
        <dbReference type="EMBL" id="MDV2080878.1"/>
    </source>
</evidence>
<dbReference type="Pfam" id="PF09829">
    <property type="entry name" value="DUF2057"/>
    <property type="match status" value="1"/>
</dbReference>
<accession>A0ABU3W2V0</accession>
<dbReference type="InterPro" id="IPR018635">
    <property type="entry name" value="UPF0319"/>
</dbReference>
<evidence type="ECO:0000313" key="2">
    <source>
        <dbReference type="Proteomes" id="UP001269819"/>
    </source>
</evidence>
<keyword evidence="2" id="KW-1185">Reference proteome</keyword>
<reference evidence="1 2" key="1">
    <citation type="submission" date="2023-10" db="EMBL/GenBank/DDBJ databases">
        <title>Characteristics and mechanism of a salt-tolerant marine origin heterotrophic nitrifying- aerobic denitrifying bacteria Marinobacter xestospongiae HN1.</title>
        <authorList>
            <person name="Qi R."/>
        </authorList>
    </citation>
    <scope>NUCLEOTIDE SEQUENCE [LARGE SCALE GENOMIC DNA]</scope>
    <source>
        <strain evidence="1 2">HN1</strain>
    </source>
</reference>
<dbReference type="Proteomes" id="UP001269819">
    <property type="component" value="Unassembled WGS sequence"/>
</dbReference>
<name>A0ABU3W2V0_9GAMM</name>